<gene>
    <name evidence="2" type="ORF">EJ04DRAFT_337968</name>
</gene>
<feature type="region of interest" description="Disordered" evidence="1">
    <location>
        <begin position="72"/>
        <end position="141"/>
    </location>
</feature>
<keyword evidence="3" id="KW-1185">Reference proteome</keyword>
<feature type="compositionally biased region" description="Basic and acidic residues" evidence="1">
    <location>
        <begin position="85"/>
        <end position="99"/>
    </location>
</feature>
<dbReference type="EMBL" id="ML996178">
    <property type="protein sequence ID" value="KAF2732368.1"/>
    <property type="molecule type" value="Genomic_DNA"/>
</dbReference>
<feature type="compositionally biased region" description="Basic and acidic residues" evidence="1">
    <location>
        <begin position="176"/>
        <end position="190"/>
    </location>
</feature>
<evidence type="ECO:0000313" key="2">
    <source>
        <dbReference type="EMBL" id="KAF2732368.1"/>
    </source>
</evidence>
<feature type="region of interest" description="Disordered" evidence="1">
    <location>
        <begin position="174"/>
        <end position="196"/>
    </location>
</feature>
<comment type="caution">
    <text evidence="2">The sequence shown here is derived from an EMBL/GenBank/DDBJ whole genome shotgun (WGS) entry which is preliminary data.</text>
</comment>
<dbReference type="Proteomes" id="UP000799444">
    <property type="component" value="Unassembled WGS sequence"/>
</dbReference>
<evidence type="ECO:0000256" key="1">
    <source>
        <dbReference type="SAM" id="MobiDB-lite"/>
    </source>
</evidence>
<accession>A0A9P4QW43</accession>
<proteinExistence type="predicted"/>
<evidence type="ECO:0000313" key="3">
    <source>
        <dbReference type="Proteomes" id="UP000799444"/>
    </source>
</evidence>
<organism evidence="2 3">
    <name type="scientific">Polyplosphaeria fusca</name>
    <dbReference type="NCBI Taxonomy" id="682080"/>
    <lineage>
        <taxon>Eukaryota</taxon>
        <taxon>Fungi</taxon>
        <taxon>Dikarya</taxon>
        <taxon>Ascomycota</taxon>
        <taxon>Pezizomycotina</taxon>
        <taxon>Dothideomycetes</taxon>
        <taxon>Pleosporomycetidae</taxon>
        <taxon>Pleosporales</taxon>
        <taxon>Tetraplosphaeriaceae</taxon>
        <taxon>Polyplosphaeria</taxon>
    </lineage>
</organism>
<sequence length="262" mass="29082">MMVFGLSSRLKSGSSYLRKTATSSTMNHQQQNLHHTYIHPAAGPAQSTLSLSSTRCLYLGHDILSISASKHDLSFPRTHPPPLGREPRQPSHKLGPEKHHQPHLLHGHNPLPSLRHTSPLQSPFSHQLTPHHTPPTRPRIPKPPLFQPNDASRLLGQRHALPARLRRAVRGCGAPSDREYEHEGHLDHSTGKRQRRVERTRGGVYFGELGGEWGERGYNTIWMQCAARGEGTELVGGTCEGGEGGGDAWMDDIGWDGIAWIR</sequence>
<feature type="compositionally biased region" description="Pro residues" evidence="1">
    <location>
        <begin position="132"/>
        <end position="141"/>
    </location>
</feature>
<dbReference type="AlphaFoldDB" id="A0A9P4QW43"/>
<name>A0A9P4QW43_9PLEO</name>
<feature type="compositionally biased region" description="Polar residues" evidence="1">
    <location>
        <begin position="115"/>
        <end position="128"/>
    </location>
</feature>
<protein>
    <submittedName>
        <fullName evidence="2">Uncharacterized protein</fullName>
    </submittedName>
</protein>
<reference evidence="2" key="1">
    <citation type="journal article" date="2020" name="Stud. Mycol.">
        <title>101 Dothideomycetes genomes: a test case for predicting lifestyles and emergence of pathogens.</title>
        <authorList>
            <person name="Haridas S."/>
            <person name="Albert R."/>
            <person name="Binder M."/>
            <person name="Bloem J."/>
            <person name="Labutti K."/>
            <person name="Salamov A."/>
            <person name="Andreopoulos B."/>
            <person name="Baker S."/>
            <person name="Barry K."/>
            <person name="Bills G."/>
            <person name="Bluhm B."/>
            <person name="Cannon C."/>
            <person name="Castanera R."/>
            <person name="Culley D."/>
            <person name="Daum C."/>
            <person name="Ezra D."/>
            <person name="Gonzalez J."/>
            <person name="Henrissat B."/>
            <person name="Kuo A."/>
            <person name="Liang C."/>
            <person name="Lipzen A."/>
            <person name="Lutzoni F."/>
            <person name="Magnuson J."/>
            <person name="Mondo S."/>
            <person name="Nolan M."/>
            <person name="Ohm R."/>
            <person name="Pangilinan J."/>
            <person name="Park H.-J."/>
            <person name="Ramirez L."/>
            <person name="Alfaro M."/>
            <person name="Sun H."/>
            <person name="Tritt A."/>
            <person name="Yoshinaga Y."/>
            <person name="Zwiers L.-H."/>
            <person name="Turgeon B."/>
            <person name="Goodwin S."/>
            <person name="Spatafora J."/>
            <person name="Crous P."/>
            <person name="Grigoriev I."/>
        </authorList>
    </citation>
    <scope>NUCLEOTIDE SEQUENCE</scope>
    <source>
        <strain evidence="2">CBS 125425</strain>
    </source>
</reference>